<organism evidence="8 9">
    <name type="scientific">Ambispora leptoticha</name>
    <dbReference type="NCBI Taxonomy" id="144679"/>
    <lineage>
        <taxon>Eukaryota</taxon>
        <taxon>Fungi</taxon>
        <taxon>Fungi incertae sedis</taxon>
        <taxon>Mucoromycota</taxon>
        <taxon>Glomeromycotina</taxon>
        <taxon>Glomeromycetes</taxon>
        <taxon>Archaeosporales</taxon>
        <taxon>Ambisporaceae</taxon>
        <taxon>Ambispora</taxon>
    </lineage>
</organism>
<reference evidence="8" key="1">
    <citation type="submission" date="2021-06" db="EMBL/GenBank/DDBJ databases">
        <authorList>
            <person name="Kallberg Y."/>
            <person name="Tangrot J."/>
            <person name="Rosling A."/>
        </authorList>
    </citation>
    <scope>NUCLEOTIDE SEQUENCE</scope>
    <source>
        <strain evidence="8">FL130A</strain>
    </source>
</reference>
<evidence type="ECO:0000256" key="4">
    <source>
        <dbReference type="ARBA" id="ARBA00023136"/>
    </source>
</evidence>
<dbReference type="PANTHER" id="PTHR23112:SF37">
    <property type="entry name" value="G PROTEIN-COUPLED RECEPTOR GPR1"/>
    <property type="match status" value="1"/>
</dbReference>
<dbReference type="Proteomes" id="UP000789508">
    <property type="component" value="Unassembled WGS sequence"/>
</dbReference>
<dbReference type="InterPro" id="IPR017981">
    <property type="entry name" value="GPCR_2-like_7TM"/>
</dbReference>
<name>A0A9N8VA50_9GLOM</name>
<sequence>MSASSTDFEKGMIAICTFSSLSNILASFMLFWIATNPGPNKTIARLIMNLLVSDWLQSFGFLMSFNWLAKGKIQQGKYCQLQGVIINVGDLTSGFWATSICLHTYLLIVNGREPKNLLKILMKCIWPISILISLIGLLIQHPNDPFYTSASGAWCWIGPNYKEYRVILHYGILIVFAIIMIFLYSWMFLNVYRRQERVEMEATRKVFQKTNKKLICYPTLYLVLVLPLGLERFLSLGGTILPFSYLIAAACIFTSAGTVNSIIYGITRNVVSVKPVREFVPKIKRHLSTIVVDPQSLNANGVESHYNAHIYVEAEIGNLNEKSEKNNIVRVPSIENFHALTCSVPVQPLESIYRPSSSRNKVYELPLYS</sequence>
<accession>A0A9N8VA50</accession>
<protein>
    <submittedName>
        <fullName evidence="8">7122_t:CDS:1</fullName>
    </submittedName>
</protein>
<dbReference type="GO" id="GO:0004930">
    <property type="term" value="F:G protein-coupled receptor activity"/>
    <property type="evidence" value="ECO:0007669"/>
    <property type="project" value="TreeGrafter"/>
</dbReference>
<feature type="transmembrane region" description="Helical" evidence="5">
    <location>
        <begin position="120"/>
        <end position="139"/>
    </location>
</feature>
<gene>
    <name evidence="8" type="ORF">ALEPTO_LOCUS843</name>
</gene>
<evidence type="ECO:0000256" key="2">
    <source>
        <dbReference type="ARBA" id="ARBA00022692"/>
    </source>
</evidence>
<comment type="caution">
    <text evidence="8">The sequence shown here is derived from an EMBL/GenBank/DDBJ whole genome shotgun (WGS) entry which is preliminary data.</text>
</comment>
<dbReference type="OrthoDB" id="100006at2759"/>
<dbReference type="AlphaFoldDB" id="A0A9N8VA50"/>
<feature type="domain" description="G-protein coupled receptors family 1 profile" evidence="7">
    <location>
        <begin position="22"/>
        <end position="264"/>
    </location>
</feature>
<feature type="transmembrane region" description="Helical" evidence="5">
    <location>
        <begin position="242"/>
        <end position="267"/>
    </location>
</feature>
<feature type="transmembrane region" description="Helical" evidence="5">
    <location>
        <begin position="214"/>
        <end position="230"/>
    </location>
</feature>
<feature type="transmembrane region" description="Helical" evidence="5">
    <location>
        <begin position="85"/>
        <end position="108"/>
    </location>
</feature>
<evidence type="ECO:0000256" key="1">
    <source>
        <dbReference type="ARBA" id="ARBA00004141"/>
    </source>
</evidence>
<feature type="transmembrane region" description="Helical" evidence="5">
    <location>
        <begin position="12"/>
        <end position="34"/>
    </location>
</feature>
<feature type="domain" description="G-protein coupled receptors family 2 profile 2" evidence="6">
    <location>
        <begin position="6"/>
        <end position="268"/>
    </location>
</feature>
<dbReference type="PROSITE" id="PS50261">
    <property type="entry name" value="G_PROTEIN_RECEP_F2_4"/>
    <property type="match status" value="1"/>
</dbReference>
<dbReference type="PANTHER" id="PTHR23112">
    <property type="entry name" value="G PROTEIN-COUPLED RECEPTOR 157-RELATED"/>
    <property type="match status" value="1"/>
</dbReference>
<keyword evidence="2 5" id="KW-0812">Transmembrane</keyword>
<evidence type="ECO:0000259" key="6">
    <source>
        <dbReference type="PROSITE" id="PS50261"/>
    </source>
</evidence>
<dbReference type="Gene3D" id="1.20.1070.10">
    <property type="entry name" value="Rhodopsin 7-helix transmembrane proteins"/>
    <property type="match status" value="1"/>
</dbReference>
<feature type="transmembrane region" description="Helical" evidence="5">
    <location>
        <begin position="46"/>
        <end position="65"/>
    </location>
</feature>
<evidence type="ECO:0000313" key="9">
    <source>
        <dbReference type="Proteomes" id="UP000789508"/>
    </source>
</evidence>
<dbReference type="PROSITE" id="PS50262">
    <property type="entry name" value="G_PROTEIN_RECEP_F1_2"/>
    <property type="match status" value="1"/>
</dbReference>
<evidence type="ECO:0000256" key="5">
    <source>
        <dbReference type="SAM" id="Phobius"/>
    </source>
</evidence>
<evidence type="ECO:0000259" key="7">
    <source>
        <dbReference type="PROSITE" id="PS50262"/>
    </source>
</evidence>
<dbReference type="GO" id="GO:0005886">
    <property type="term" value="C:plasma membrane"/>
    <property type="evidence" value="ECO:0007669"/>
    <property type="project" value="TreeGrafter"/>
</dbReference>
<dbReference type="SUPFAM" id="SSF81321">
    <property type="entry name" value="Family A G protein-coupled receptor-like"/>
    <property type="match status" value="1"/>
</dbReference>
<dbReference type="InterPro" id="IPR017452">
    <property type="entry name" value="GPCR_Rhodpsn_7TM"/>
</dbReference>
<keyword evidence="9" id="KW-1185">Reference proteome</keyword>
<dbReference type="EMBL" id="CAJVPS010000074">
    <property type="protein sequence ID" value="CAG8448433.1"/>
    <property type="molecule type" value="Genomic_DNA"/>
</dbReference>
<evidence type="ECO:0000256" key="3">
    <source>
        <dbReference type="ARBA" id="ARBA00022989"/>
    </source>
</evidence>
<keyword evidence="3 5" id="KW-1133">Transmembrane helix</keyword>
<feature type="transmembrane region" description="Helical" evidence="5">
    <location>
        <begin position="167"/>
        <end position="193"/>
    </location>
</feature>
<dbReference type="GO" id="GO:0007189">
    <property type="term" value="P:adenylate cyclase-activating G protein-coupled receptor signaling pathway"/>
    <property type="evidence" value="ECO:0007669"/>
    <property type="project" value="TreeGrafter"/>
</dbReference>
<keyword evidence="4 5" id="KW-0472">Membrane</keyword>
<evidence type="ECO:0000313" key="8">
    <source>
        <dbReference type="EMBL" id="CAG8448433.1"/>
    </source>
</evidence>
<comment type="subcellular location">
    <subcellularLocation>
        <location evidence="1">Membrane</location>
        <topology evidence="1">Multi-pass membrane protein</topology>
    </subcellularLocation>
</comment>
<dbReference type="Pfam" id="PF05462">
    <property type="entry name" value="Dicty_CAR"/>
    <property type="match status" value="1"/>
</dbReference>
<dbReference type="GO" id="GO:0007166">
    <property type="term" value="P:cell surface receptor signaling pathway"/>
    <property type="evidence" value="ECO:0007669"/>
    <property type="project" value="InterPro"/>
</dbReference>
<proteinExistence type="predicted"/>